<gene>
    <name evidence="1" type="ORF">N0F65_003916</name>
</gene>
<dbReference type="EMBL" id="DAKRPA010000022">
    <property type="protein sequence ID" value="DBA03196.1"/>
    <property type="molecule type" value="Genomic_DNA"/>
</dbReference>
<evidence type="ECO:0000313" key="1">
    <source>
        <dbReference type="EMBL" id="DBA03196.1"/>
    </source>
</evidence>
<proteinExistence type="predicted"/>
<dbReference type="AlphaFoldDB" id="A0AAV2ZA69"/>
<evidence type="ECO:0000313" key="2">
    <source>
        <dbReference type="Proteomes" id="UP001146120"/>
    </source>
</evidence>
<organism evidence="1 2">
    <name type="scientific">Lagenidium giganteum</name>
    <dbReference type="NCBI Taxonomy" id="4803"/>
    <lineage>
        <taxon>Eukaryota</taxon>
        <taxon>Sar</taxon>
        <taxon>Stramenopiles</taxon>
        <taxon>Oomycota</taxon>
        <taxon>Peronosporomycetes</taxon>
        <taxon>Pythiales</taxon>
        <taxon>Pythiaceae</taxon>
    </lineage>
</organism>
<keyword evidence="2" id="KW-1185">Reference proteome</keyword>
<accession>A0AAV2ZA69</accession>
<comment type="caution">
    <text evidence="1">The sequence shown here is derived from an EMBL/GenBank/DDBJ whole genome shotgun (WGS) entry which is preliminary data.</text>
</comment>
<reference evidence="1" key="2">
    <citation type="journal article" date="2023" name="Microbiol Resour">
        <title>Decontamination and Annotation of the Draft Genome Sequence of the Oomycete Lagenidium giganteum ARSEF 373.</title>
        <authorList>
            <person name="Morgan W.R."/>
            <person name="Tartar A."/>
        </authorList>
    </citation>
    <scope>NUCLEOTIDE SEQUENCE</scope>
    <source>
        <strain evidence="1">ARSEF 373</strain>
    </source>
</reference>
<dbReference type="PANTHER" id="PTHR47150:SF5">
    <property type="entry name" value="OS07G0546750 PROTEIN"/>
    <property type="match status" value="1"/>
</dbReference>
<dbReference type="PANTHER" id="PTHR47150">
    <property type="entry name" value="OS12G0169200 PROTEIN"/>
    <property type="match status" value="1"/>
</dbReference>
<dbReference type="Proteomes" id="UP001146120">
    <property type="component" value="Unassembled WGS sequence"/>
</dbReference>
<name>A0AAV2ZA69_9STRA</name>
<protein>
    <submittedName>
        <fullName evidence="1">Uncharacterized protein</fullName>
    </submittedName>
</protein>
<reference evidence="1" key="1">
    <citation type="submission" date="2022-11" db="EMBL/GenBank/DDBJ databases">
        <authorList>
            <person name="Morgan W.R."/>
            <person name="Tartar A."/>
        </authorList>
    </citation>
    <scope>NUCLEOTIDE SEQUENCE</scope>
    <source>
        <strain evidence="1">ARSEF 373</strain>
    </source>
</reference>
<sequence>MVMLKHNDDCLRCLEPRRGGSRPGKRANIDRSHAEGHARLFADYFAYDAVYTTATFQRRFRMPRDVFVRIHDAVVACDGYFVQRPDATGGALICTR</sequence>